<dbReference type="InterPro" id="IPR023393">
    <property type="entry name" value="START-like_dom_sf"/>
</dbReference>
<protein>
    <recommendedName>
        <fullName evidence="1">START domain-containing protein</fullName>
    </recommendedName>
</protein>
<dbReference type="Pfam" id="PF01852">
    <property type="entry name" value="START"/>
    <property type="match status" value="1"/>
</dbReference>
<name>A0A7T4DR94_AERJA</name>
<keyword evidence="3" id="KW-1185">Reference proteome</keyword>
<dbReference type="EMBL" id="CP066092">
    <property type="protein sequence ID" value="QQB22088.1"/>
    <property type="molecule type" value="Genomic_DNA"/>
</dbReference>
<dbReference type="InterPro" id="IPR002913">
    <property type="entry name" value="START_lipid-bd_dom"/>
</dbReference>
<organism evidence="2 3">
    <name type="scientific">Aeromonas jandaei</name>
    <dbReference type="NCBI Taxonomy" id="650"/>
    <lineage>
        <taxon>Bacteria</taxon>
        <taxon>Pseudomonadati</taxon>
        <taxon>Pseudomonadota</taxon>
        <taxon>Gammaproteobacteria</taxon>
        <taxon>Aeromonadales</taxon>
        <taxon>Aeromonadaceae</taxon>
        <taxon>Aeromonas</taxon>
    </lineage>
</organism>
<dbReference type="SUPFAM" id="SSF55961">
    <property type="entry name" value="Bet v1-like"/>
    <property type="match status" value="1"/>
</dbReference>
<dbReference type="PANTHER" id="PTHR19308:SF14">
    <property type="entry name" value="START DOMAIN-CONTAINING PROTEIN"/>
    <property type="match status" value="1"/>
</dbReference>
<evidence type="ECO:0000259" key="1">
    <source>
        <dbReference type="Pfam" id="PF01852"/>
    </source>
</evidence>
<accession>A0A7T4DR94</accession>
<dbReference type="Gene3D" id="3.30.530.20">
    <property type="match status" value="1"/>
</dbReference>
<sequence length="199" mass="22456">MIALLLFAQVCWAQTWLLQQQDEGVTLWVRPHPPGSFVEMRLEMLVTASPLTLLDVLRDTENHQVWLPESREVRLLARPSANEDIVYTLLSAPWPLEDRELITRSLLTRAVDCTLSLKVWAVPDVLVPHVGFKRIRISKGVWEAIPQPNGSTLIRLQSYTNPGDNLPGWLVNPVATKAAVRSFKAIRQLMEAKPAHPCS</sequence>
<feature type="domain" description="START" evidence="1">
    <location>
        <begin position="39"/>
        <end position="191"/>
    </location>
</feature>
<reference evidence="2 3" key="1">
    <citation type="submission" date="2020-12" db="EMBL/GenBank/DDBJ databases">
        <title>FDA dAtabase for Regulatory Grade micrObial Sequences (FDA-ARGOS): Supporting development and validation of Infectious Disease Dx tests.</title>
        <authorList>
            <person name="Sproer C."/>
            <person name="Gronow S."/>
            <person name="Severitt S."/>
            <person name="Schroder I."/>
            <person name="Tallon L."/>
            <person name="Sadzewicz L."/>
            <person name="Zhao X."/>
            <person name="Boylan J."/>
            <person name="Ott S."/>
            <person name="Bowen H."/>
            <person name="Vavikolanu K."/>
            <person name="Mehta A."/>
            <person name="Aluvathingal J."/>
            <person name="Nadendla S."/>
            <person name="Lowell S."/>
            <person name="Myers T."/>
            <person name="Yan Y."/>
            <person name="Sichtig H."/>
        </authorList>
    </citation>
    <scope>NUCLEOTIDE SEQUENCE [LARGE SCALE GENOMIC DNA]</scope>
    <source>
        <strain evidence="2 3">FDAARGOS_986</strain>
    </source>
</reference>
<dbReference type="PIRSF" id="PIRSF039033">
    <property type="entry name" value="START_dom"/>
    <property type="match status" value="1"/>
</dbReference>
<evidence type="ECO:0000313" key="2">
    <source>
        <dbReference type="EMBL" id="QQB22088.1"/>
    </source>
</evidence>
<gene>
    <name evidence="2" type="ORF">I6H43_19160</name>
</gene>
<proteinExistence type="predicted"/>
<dbReference type="InterPro" id="IPR028347">
    <property type="entry name" value="START_dom_prot"/>
</dbReference>
<dbReference type="InterPro" id="IPR051213">
    <property type="entry name" value="START_lipid_transfer"/>
</dbReference>
<dbReference type="PANTHER" id="PTHR19308">
    <property type="entry name" value="PHOSPHATIDYLCHOLINE TRANSFER PROTEIN"/>
    <property type="match status" value="1"/>
</dbReference>
<evidence type="ECO:0000313" key="3">
    <source>
        <dbReference type="Proteomes" id="UP000595481"/>
    </source>
</evidence>
<dbReference type="Proteomes" id="UP000595481">
    <property type="component" value="Chromosome"/>
</dbReference>